<reference evidence="1 2" key="1">
    <citation type="submission" date="2018-12" db="EMBL/GenBank/DDBJ databases">
        <authorList>
            <consortium name="Pathogen Informatics"/>
        </authorList>
    </citation>
    <scope>NUCLEOTIDE SEQUENCE [LARGE SCALE GENOMIC DNA]</scope>
    <source>
        <strain evidence="1 2">NCTC9695</strain>
    </source>
</reference>
<dbReference type="AlphaFoldDB" id="A0A447TKN1"/>
<sequence length="93" mass="10116">MQPVSLRYQRPDGSLLREAAYIDDISLLQSIGKVLSVPQIEVEISYGQPLKAGEAGLDNRFLLAEQARSEVARGLRLSLEEQPQPVPAAETGA</sequence>
<name>A0A447TKN1_CHRVL</name>
<dbReference type="EMBL" id="LR134182">
    <property type="protein sequence ID" value="VEB45381.1"/>
    <property type="molecule type" value="Genomic_DNA"/>
</dbReference>
<gene>
    <name evidence="1" type="ORF">NCTC9695_05893</name>
</gene>
<evidence type="ECO:0000313" key="1">
    <source>
        <dbReference type="EMBL" id="VEB45381.1"/>
    </source>
</evidence>
<dbReference type="Proteomes" id="UP000275777">
    <property type="component" value="Chromosome"/>
</dbReference>
<protein>
    <submittedName>
        <fullName evidence="1">Uncharacterized protein</fullName>
    </submittedName>
</protein>
<accession>A0A447TKN1</accession>
<evidence type="ECO:0000313" key="2">
    <source>
        <dbReference type="Proteomes" id="UP000275777"/>
    </source>
</evidence>
<organism evidence="1 2">
    <name type="scientific">Chromobacterium violaceum</name>
    <dbReference type="NCBI Taxonomy" id="536"/>
    <lineage>
        <taxon>Bacteria</taxon>
        <taxon>Pseudomonadati</taxon>
        <taxon>Pseudomonadota</taxon>
        <taxon>Betaproteobacteria</taxon>
        <taxon>Neisseriales</taxon>
        <taxon>Chromobacteriaceae</taxon>
        <taxon>Chromobacterium</taxon>
    </lineage>
</organism>
<proteinExistence type="predicted"/>